<evidence type="ECO:0000313" key="1">
    <source>
        <dbReference type="EMBL" id="EPF13557.1"/>
    </source>
</evidence>
<accession>S3J0Y8</accession>
<dbReference type="Proteomes" id="UP000014585">
    <property type="component" value="Unassembled WGS sequence"/>
</dbReference>
<dbReference type="AlphaFoldDB" id="S3J0Y8"/>
<dbReference type="EMBL" id="ATDT01000033">
    <property type="protein sequence ID" value="EPF13557.1"/>
    <property type="molecule type" value="Genomic_DNA"/>
</dbReference>
<protein>
    <submittedName>
        <fullName evidence="1">Uncharacterized protein</fullName>
    </submittedName>
</protein>
<comment type="caution">
    <text evidence="1">The sequence shown here is derived from an EMBL/GenBank/DDBJ whole genome shotgun (WGS) entry which is preliminary data.</text>
</comment>
<proteinExistence type="predicted"/>
<dbReference type="HOGENOM" id="CLU_3267533_0_0_6"/>
<organism evidence="1 2">
    <name type="scientific">Cedecea davisae DSM 4568</name>
    <dbReference type="NCBI Taxonomy" id="566551"/>
    <lineage>
        <taxon>Bacteria</taxon>
        <taxon>Pseudomonadati</taxon>
        <taxon>Pseudomonadota</taxon>
        <taxon>Gammaproteobacteria</taxon>
        <taxon>Enterobacterales</taxon>
        <taxon>Enterobacteriaceae</taxon>
        <taxon>Cedecea</taxon>
    </lineage>
</organism>
<reference evidence="1 2" key="1">
    <citation type="submission" date="2013-04" db="EMBL/GenBank/DDBJ databases">
        <authorList>
            <person name="Weinstock G."/>
            <person name="Sodergren E."/>
            <person name="Lobos E.A."/>
            <person name="Fulton L."/>
            <person name="Fulton R."/>
            <person name="Courtney L."/>
            <person name="Fronick C."/>
            <person name="O'Laughlin M."/>
            <person name="Godfrey J."/>
            <person name="Wilson R.M."/>
            <person name="Miner T."/>
            <person name="Farmer C."/>
            <person name="Delehaunty K."/>
            <person name="Cordes M."/>
            <person name="Minx P."/>
            <person name="Tomlinson C."/>
            <person name="Chen J."/>
            <person name="Wollam A."/>
            <person name="Pepin K.H."/>
            <person name="Palsikar V.B."/>
            <person name="Zhang X."/>
            <person name="Suruliraj S."/>
            <person name="Perna N.T."/>
            <person name="Plunkett G."/>
            <person name="Warren W."/>
            <person name="Mitreva M."/>
            <person name="Mardis E.R."/>
            <person name="Wilson R.K."/>
        </authorList>
    </citation>
    <scope>NUCLEOTIDE SEQUENCE [LARGE SCALE GENOMIC DNA]</scope>
    <source>
        <strain evidence="1 2">DSM 4568</strain>
    </source>
</reference>
<name>S3J0Y8_9ENTR</name>
<evidence type="ECO:0000313" key="2">
    <source>
        <dbReference type="Proteomes" id="UP000014585"/>
    </source>
</evidence>
<sequence length="41" mass="4554">MRSRYVVNSAAVWRAGLLAAVESKKKLWDDCAVFQGAGWVN</sequence>
<dbReference type="STRING" id="566551.HMPREF0201_03741"/>
<gene>
    <name evidence="1" type="ORF">HMPREF0201_03741</name>
</gene>